<proteinExistence type="predicted"/>
<evidence type="ECO:0008006" key="3">
    <source>
        <dbReference type="Google" id="ProtNLM"/>
    </source>
</evidence>
<dbReference type="AlphaFoldDB" id="A0A8I1E9P6"/>
<protein>
    <recommendedName>
        <fullName evidence="3">DUF2513 domain-containing protein</fullName>
    </recommendedName>
</protein>
<dbReference type="Proteomes" id="UP000637061">
    <property type="component" value="Unassembled WGS sequence"/>
</dbReference>
<gene>
    <name evidence="1" type="ORF">JEU22_00320</name>
</gene>
<reference evidence="1" key="1">
    <citation type="submission" date="2020-12" db="EMBL/GenBank/DDBJ databases">
        <title>Enhanced detection system for hospital associated transmission using whole genome sequencing surveillance.</title>
        <authorList>
            <person name="Harrison L.H."/>
            <person name="Van Tyne D."/>
            <person name="Marsh J.W."/>
            <person name="Griffith M.P."/>
            <person name="Snyder D.J."/>
            <person name="Cooper V.S."/>
            <person name="Mustapha M."/>
        </authorList>
    </citation>
    <scope>NUCLEOTIDE SEQUENCE</scope>
    <source>
        <strain evidence="1">PSB00042</strain>
    </source>
</reference>
<dbReference type="EMBL" id="JAEHTE010000001">
    <property type="protein sequence ID" value="MBI6882374.1"/>
    <property type="molecule type" value="Genomic_DNA"/>
</dbReference>
<accession>A0A8I1E9P6</accession>
<evidence type="ECO:0000313" key="1">
    <source>
        <dbReference type="EMBL" id="MBI6882374.1"/>
    </source>
</evidence>
<comment type="caution">
    <text evidence="1">The sequence shown here is derived from an EMBL/GenBank/DDBJ whole genome shotgun (WGS) entry which is preliminary data.</text>
</comment>
<evidence type="ECO:0000313" key="2">
    <source>
        <dbReference type="Proteomes" id="UP000637061"/>
    </source>
</evidence>
<name>A0A8I1E9P6_PSEPU</name>
<sequence>MRFKKEVAAAILRKVLESNVKEVVRSVEGVSVEDFQFHCQMLSDMGVLNGAQEWGEEGKIFSIFRITWFGYTKLYIFSESLGKEYDPTMFARNF</sequence>
<dbReference type="RefSeq" id="WP_198745995.1">
    <property type="nucleotide sequence ID" value="NZ_JAEHTE010000001.1"/>
</dbReference>
<organism evidence="1 2">
    <name type="scientific">Pseudomonas putida</name>
    <name type="common">Arthrobacter siderocapsulatus</name>
    <dbReference type="NCBI Taxonomy" id="303"/>
    <lineage>
        <taxon>Bacteria</taxon>
        <taxon>Pseudomonadati</taxon>
        <taxon>Pseudomonadota</taxon>
        <taxon>Gammaproteobacteria</taxon>
        <taxon>Pseudomonadales</taxon>
        <taxon>Pseudomonadaceae</taxon>
        <taxon>Pseudomonas</taxon>
    </lineage>
</organism>